<dbReference type="PRINTS" id="PR00090">
    <property type="entry name" value="RNGDIOXGNASE"/>
</dbReference>
<dbReference type="PANTHER" id="PTHR43756:SF5">
    <property type="entry name" value="CHOLINE MONOOXYGENASE, CHLOROPLASTIC"/>
    <property type="match status" value="1"/>
</dbReference>
<name>A0A7Y9XU22_9SPHN</name>
<dbReference type="SUPFAM" id="SSF55961">
    <property type="entry name" value="Bet v1-like"/>
    <property type="match status" value="1"/>
</dbReference>
<gene>
    <name evidence="9" type="ORF">FHS75_000787</name>
</gene>
<keyword evidence="3" id="KW-0479">Metal-binding</keyword>
<dbReference type="PANTHER" id="PTHR43756">
    <property type="entry name" value="CHOLINE MONOOXYGENASE, CHLOROPLASTIC"/>
    <property type="match status" value="1"/>
</dbReference>
<dbReference type="CDD" id="cd03469">
    <property type="entry name" value="Rieske_RO_Alpha_N"/>
    <property type="match status" value="1"/>
</dbReference>
<dbReference type="InterPro" id="IPR036922">
    <property type="entry name" value="Rieske_2Fe-2S_sf"/>
</dbReference>
<dbReference type="PROSITE" id="PS00570">
    <property type="entry name" value="RING_HYDROXYL_ALPHA"/>
    <property type="match status" value="1"/>
</dbReference>
<dbReference type="InterPro" id="IPR001663">
    <property type="entry name" value="Rng_hydr_dOase-A"/>
</dbReference>
<evidence type="ECO:0000256" key="2">
    <source>
        <dbReference type="ARBA" id="ARBA00022714"/>
    </source>
</evidence>
<organism evidence="9 10">
    <name type="scientific">Novosphingobium marinum</name>
    <dbReference type="NCBI Taxonomy" id="1514948"/>
    <lineage>
        <taxon>Bacteria</taxon>
        <taxon>Pseudomonadati</taxon>
        <taxon>Pseudomonadota</taxon>
        <taxon>Alphaproteobacteria</taxon>
        <taxon>Sphingomonadales</taxon>
        <taxon>Sphingomonadaceae</taxon>
        <taxon>Novosphingobium</taxon>
    </lineage>
</organism>
<feature type="domain" description="Rieske" evidence="8">
    <location>
        <begin position="67"/>
        <end position="174"/>
    </location>
</feature>
<dbReference type="PROSITE" id="PS51296">
    <property type="entry name" value="RIESKE"/>
    <property type="match status" value="1"/>
</dbReference>
<dbReference type="Pfam" id="PF00355">
    <property type="entry name" value="Rieske"/>
    <property type="match status" value="1"/>
</dbReference>
<evidence type="ECO:0000256" key="7">
    <source>
        <dbReference type="ARBA" id="ARBA00023027"/>
    </source>
</evidence>
<dbReference type="InterPro" id="IPR015881">
    <property type="entry name" value="ARHD_Rieske_2Fe_2S"/>
</dbReference>
<protein>
    <submittedName>
        <fullName evidence="9">Nitrite reductase/ring-hydroxylating ferredoxin subunit</fullName>
    </submittedName>
</protein>
<dbReference type="EMBL" id="JACBZF010000001">
    <property type="protein sequence ID" value="NYH94482.1"/>
    <property type="molecule type" value="Genomic_DNA"/>
</dbReference>
<dbReference type="Pfam" id="PF00848">
    <property type="entry name" value="Ring_hydroxyl_A"/>
    <property type="match status" value="1"/>
</dbReference>
<evidence type="ECO:0000313" key="9">
    <source>
        <dbReference type="EMBL" id="NYH94482.1"/>
    </source>
</evidence>
<proteinExistence type="predicted"/>
<keyword evidence="5" id="KW-0408">Iron</keyword>
<dbReference type="GO" id="GO:0051537">
    <property type="term" value="F:2 iron, 2 sulfur cluster binding"/>
    <property type="evidence" value="ECO:0007669"/>
    <property type="project" value="UniProtKB-KW"/>
</dbReference>
<evidence type="ECO:0000313" key="10">
    <source>
        <dbReference type="Proteomes" id="UP000522081"/>
    </source>
</evidence>
<dbReference type="InterPro" id="IPR015879">
    <property type="entry name" value="Ring_hydroxy_dOase_asu_C_dom"/>
</dbReference>
<dbReference type="CDD" id="cd08882">
    <property type="entry name" value="RHO_alpha_C_MupW-like"/>
    <property type="match status" value="1"/>
</dbReference>
<comment type="caution">
    <text evidence="9">The sequence shown here is derived from an EMBL/GenBank/DDBJ whole genome shotgun (WGS) entry which is preliminary data.</text>
</comment>
<evidence type="ECO:0000256" key="1">
    <source>
        <dbReference type="ARBA" id="ARBA00001962"/>
    </source>
</evidence>
<dbReference type="Proteomes" id="UP000522081">
    <property type="component" value="Unassembled WGS sequence"/>
</dbReference>
<dbReference type="RefSeq" id="WP_229735480.1">
    <property type="nucleotide sequence ID" value="NZ_BMGF01000001.1"/>
</dbReference>
<sequence length="456" mass="50878">MSKNTETATAQMTATYQKLLDADSRQAPAGLRAERPGDFGAAPIEAERYISQEFFDREAKAIWPHVWQMACREEDIPEVGDVHVYDVVDHSILVVRCGPDTIRAYPNSCLHRGRKLLDESGRVEALRCTFHGWSWELGGELKSLPCRQQFAALSDEDLALPEIRVGRWGGFVFVNPDPDAPPLTDYLGVLPEHFARWKPEERWKAVHVARRIPCNWKVAQEAFMESYHVIATHPQILSVFDDVGSEYDIYDAHVNRNVAAFGEPSPHLRDRPSGRAVVEAMFGMWGRDATDLDEDSALPPREILGEAARSAIGRAAKTDLDAATDAEMLDAIVYNVFPNFAPWGGFAPNIVYRWLPDGRDVDSCIMEVMILKPVPPGTEKPRGVPVHWLGEDEPWVNATELPILGAVIDQDMGNMPSVQSGLKASGTGKVHLATYMESRIRHFHATLDRYMAALDG</sequence>
<keyword evidence="7" id="KW-0520">NAD</keyword>
<dbReference type="Gene3D" id="3.90.380.10">
    <property type="entry name" value="Naphthalene 1,2-dioxygenase Alpha Subunit, Chain A, domain 1"/>
    <property type="match status" value="1"/>
</dbReference>
<dbReference type="GO" id="GO:0005506">
    <property type="term" value="F:iron ion binding"/>
    <property type="evidence" value="ECO:0007669"/>
    <property type="project" value="InterPro"/>
</dbReference>
<dbReference type="Gene3D" id="2.102.10.10">
    <property type="entry name" value="Rieske [2Fe-2S] iron-sulphur domain"/>
    <property type="match status" value="1"/>
</dbReference>
<reference evidence="9 10" key="1">
    <citation type="submission" date="2020-07" db="EMBL/GenBank/DDBJ databases">
        <title>Genomic Encyclopedia of Type Strains, Phase IV (KMG-IV): sequencing the most valuable type-strain genomes for metagenomic binning, comparative biology and taxonomic classification.</title>
        <authorList>
            <person name="Goeker M."/>
        </authorList>
    </citation>
    <scope>NUCLEOTIDE SEQUENCE [LARGE SCALE GENOMIC DNA]</scope>
    <source>
        <strain evidence="9 10">DSM 29043</strain>
    </source>
</reference>
<dbReference type="AlphaFoldDB" id="A0A7Y9XU22"/>
<evidence type="ECO:0000256" key="3">
    <source>
        <dbReference type="ARBA" id="ARBA00022723"/>
    </source>
</evidence>
<dbReference type="InterPro" id="IPR017941">
    <property type="entry name" value="Rieske_2Fe-2S"/>
</dbReference>
<keyword evidence="4" id="KW-0560">Oxidoreductase</keyword>
<evidence type="ECO:0000256" key="5">
    <source>
        <dbReference type="ARBA" id="ARBA00023004"/>
    </source>
</evidence>
<keyword evidence="10" id="KW-1185">Reference proteome</keyword>
<dbReference type="GO" id="GO:0016491">
    <property type="term" value="F:oxidoreductase activity"/>
    <property type="evidence" value="ECO:0007669"/>
    <property type="project" value="UniProtKB-KW"/>
</dbReference>
<evidence type="ECO:0000256" key="6">
    <source>
        <dbReference type="ARBA" id="ARBA00023014"/>
    </source>
</evidence>
<comment type="cofactor">
    <cofactor evidence="1">
        <name>Fe cation</name>
        <dbReference type="ChEBI" id="CHEBI:24875"/>
    </cofactor>
</comment>
<evidence type="ECO:0000256" key="4">
    <source>
        <dbReference type="ARBA" id="ARBA00023002"/>
    </source>
</evidence>
<dbReference type="SUPFAM" id="SSF50022">
    <property type="entry name" value="ISP domain"/>
    <property type="match status" value="1"/>
</dbReference>
<evidence type="ECO:0000259" key="8">
    <source>
        <dbReference type="PROSITE" id="PS51296"/>
    </source>
</evidence>
<keyword evidence="2" id="KW-0001">2Fe-2S</keyword>
<accession>A0A7Y9XU22</accession>
<keyword evidence="6" id="KW-0411">Iron-sulfur</keyword>